<feature type="transmembrane region" description="Helical" evidence="1">
    <location>
        <begin position="244"/>
        <end position="263"/>
    </location>
</feature>
<evidence type="ECO:0000256" key="1">
    <source>
        <dbReference type="SAM" id="Phobius"/>
    </source>
</evidence>
<feature type="transmembrane region" description="Helical" evidence="1">
    <location>
        <begin position="219"/>
        <end position="238"/>
    </location>
</feature>
<evidence type="ECO:0008006" key="4">
    <source>
        <dbReference type="Google" id="ProtNLM"/>
    </source>
</evidence>
<feature type="transmembrane region" description="Helical" evidence="1">
    <location>
        <begin position="470"/>
        <end position="487"/>
    </location>
</feature>
<keyword evidence="1" id="KW-0472">Membrane</keyword>
<feature type="transmembrane region" description="Helical" evidence="1">
    <location>
        <begin position="190"/>
        <end position="212"/>
    </location>
</feature>
<feature type="transmembrane region" description="Helical" evidence="1">
    <location>
        <begin position="93"/>
        <end position="113"/>
    </location>
</feature>
<dbReference type="AlphaFoldDB" id="A0A1F7GUX1"/>
<feature type="transmembrane region" description="Helical" evidence="1">
    <location>
        <begin position="297"/>
        <end position="314"/>
    </location>
</feature>
<accession>A0A1F7GUX1</accession>
<feature type="transmembrane region" description="Helical" evidence="1">
    <location>
        <begin position="63"/>
        <end position="81"/>
    </location>
</feature>
<keyword evidence="1" id="KW-1133">Transmembrane helix</keyword>
<feature type="transmembrane region" description="Helical" evidence="1">
    <location>
        <begin position="443"/>
        <end position="463"/>
    </location>
</feature>
<keyword evidence="1" id="KW-0812">Transmembrane</keyword>
<feature type="transmembrane region" description="Helical" evidence="1">
    <location>
        <begin position="321"/>
        <end position="340"/>
    </location>
</feature>
<dbReference type="EMBL" id="MFZM01000032">
    <property type="protein sequence ID" value="OGK22820.1"/>
    <property type="molecule type" value="Genomic_DNA"/>
</dbReference>
<gene>
    <name evidence="2" type="ORF">A3C24_04345</name>
</gene>
<feature type="transmembrane region" description="Helical" evidence="1">
    <location>
        <begin position="275"/>
        <end position="291"/>
    </location>
</feature>
<protein>
    <recommendedName>
        <fullName evidence="4">Glycosyltransferase RgtA/B/C/D-like domain-containing protein</fullName>
    </recommendedName>
</protein>
<feature type="transmembrane region" description="Helical" evidence="1">
    <location>
        <begin position="38"/>
        <end position="57"/>
    </location>
</feature>
<evidence type="ECO:0000313" key="2">
    <source>
        <dbReference type="EMBL" id="OGK22820.1"/>
    </source>
</evidence>
<comment type="caution">
    <text evidence="2">The sequence shown here is derived from an EMBL/GenBank/DDBJ whole genome shotgun (WGS) entry which is preliminary data.</text>
</comment>
<dbReference type="Proteomes" id="UP000177159">
    <property type="component" value="Unassembled WGS sequence"/>
</dbReference>
<evidence type="ECO:0000313" key="3">
    <source>
        <dbReference type="Proteomes" id="UP000177159"/>
    </source>
</evidence>
<feature type="transmembrane region" description="Helical" evidence="1">
    <location>
        <begin position="6"/>
        <end position="26"/>
    </location>
</feature>
<feature type="transmembrane region" description="Helical" evidence="1">
    <location>
        <begin position="414"/>
        <end position="431"/>
    </location>
</feature>
<reference evidence="2 3" key="1">
    <citation type="journal article" date="2016" name="Nat. Commun.">
        <title>Thousands of microbial genomes shed light on interconnected biogeochemical processes in an aquifer system.</title>
        <authorList>
            <person name="Anantharaman K."/>
            <person name="Brown C.T."/>
            <person name="Hug L.A."/>
            <person name="Sharon I."/>
            <person name="Castelle C.J."/>
            <person name="Probst A.J."/>
            <person name="Thomas B.C."/>
            <person name="Singh A."/>
            <person name="Wilkins M.J."/>
            <person name="Karaoz U."/>
            <person name="Brodie E.L."/>
            <person name="Williams K.H."/>
            <person name="Hubbard S.S."/>
            <person name="Banfield J.F."/>
        </authorList>
    </citation>
    <scope>NUCLEOTIDE SEQUENCE [LARGE SCALE GENOMIC DNA]</scope>
</reference>
<feature type="transmembrane region" description="Helical" evidence="1">
    <location>
        <begin position="387"/>
        <end position="407"/>
    </location>
</feature>
<name>A0A1F7GUX1_9BACT</name>
<proteinExistence type="predicted"/>
<sequence length="740" mass="84394">MIPIIIIPIVTIALLFFLGIGVTTIVVPKKIRVHSIWIIPWVTITLIIFFLTLLSLLGLPVKQSMPIVTFFLLAIDVYVWIKKKLQRPAHIVQDIILTVFIIGTVFFNISPLLKTEKQLTTLSLGNNDAIVYVMSPDYLLNHSILDNFTKKPNTLKPAEASVTGLIQSSYRFGPPMITAFFLPLFDLKAYQFFTIFQAVIFALSIPLVYLVLKVLYKPSTLGLVIISILIGFNANLLYIIYHDFFGQVLFWGISLCLLIYFLFYFETEPKNSKSFTYFDAGIGFLISILFLSYHEGAIFVLAPLVILLGIRFILKKNSLKYWFSLTRIGMISIILMPFAIANGMVLGLEQAGNTGGPIGWQLFRSNIPYANPFEMLGFYSIHSFDPLPSVVAATLSSLVVLLIMIGFYHSKNKLLMLSLVIIYLGFLIWTGPIDQNFFTYNRVVTYTLPLFIVLFAIGLLEAGKKMPRQLGGYVIVALLALTLYSGIQLNKRYLREFISIDRSLISLQELHDSSIIQQPIYTEQALTGLTSLWRQMWIEYFLYPNKSLYSPFNFQASHKTKIKDGSLILLSKTSIVYPPPSILYTDTMWENQYFKLVTICNSDQCLLRRKENLSLIKFKDSSYEDSLLIDGWSLKEKDHRWTDHKTATIRFITQTDTQQMIVEVESLKQPQMMKVFINNKLAGQASLTDIPEKYTFPLGQLPGGIHKIRFEFSHTYKPTDISKSDDTRDLAADFTLIQLK</sequence>
<organism evidence="2 3">
    <name type="scientific">Candidatus Roizmanbacteria bacterium RIFCSPHIGHO2_02_FULL_37_24</name>
    <dbReference type="NCBI Taxonomy" id="1802037"/>
    <lineage>
        <taxon>Bacteria</taxon>
        <taxon>Candidatus Roizmaniibacteriota</taxon>
    </lineage>
</organism>